<evidence type="ECO:0000313" key="4">
    <source>
        <dbReference type="EMBL" id="GFQ71577.1"/>
    </source>
</evidence>
<dbReference type="InterPro" id="IPR000504">
    <property type="entry name" value="RRM_dom"/>
</dbReference>
<protein>
    <recommendedName>
        <fullName evidence="3">RRM domain-containing protein</fullName>
    </recommendedName>
</protein>
<dbReference type="OrthoDB" id="267048at2759"/>
<dbReference type="GO" id="GO:0003723">
    <property type="term" value="F:RNA binding"/>
    <property type="evidence" value="ECO:0007669"/>
    <property type="project" value="UniProtKB-UniRule"/>
</dbReference>
<dbReference type="PANTHER" id="PTHR15241">
    <property type="entry name" value="TRANSFORMER-2-RELATED"/>
    <property type="match status" value="1"/>
</dbReference>
<dbReference type="Proteomes" id="UP000887116">
    <property type="component" value="Unassembled WGS sequence"/>
</dbReference>
<evidence type="ECO:0000256" key="1">
    <source>
        <dbReference type="ARBA" id="ARBA00022884"/>
    </source>
</evidence>
<dbReference type="Gene3D" id="3.30.70.330">
    <property type="match status" value="1"/>
</dbReference>
<feature type="domain" description="RRM" evidence="3">
    <location>
        <begin position="19"/>
        <end position="98"/>
    </location>
</feature>
<dbReference type="AlphaFoldDB" id="A0A8X6F6N8"/>
<dbReference type="SMART" id="SM00360">
    <property type="entry name" value="RRM"/>
    <property type="match status" value="1"/>
</dbReference>
<dbReference type="EMBL" id="BMAO01001190">
    <property type="protein sequence ID" value="GFQ71577.1"/>
    <property type="molecule type" value="Genomic_DNA"/>
</dbReference>
<dbReference type="PANTHER" id="PTHR15241:SF304">
    <property type="entry name" value="RRM DOMAIN-CONTAINING PROTEIN"/>
    <property type="match status" value="1"/>
</dbReference>
<comment type="caution">
    <text evidence="4">The sequence shown here is derived from an EMBL/GenBank/DDBJ whole genome shotgun (WGS) entry which is preliminary data.</text>
</comment>
<gene>
    <name evidence="4" type="ORF">TNCT_122151</name>
</gene>
<proteinExistence type="predicted"/>
<evidence type="ECO:0000259" key="3">
    <source>
        <dbReference type="PROSITE" id="PS50102"/>
    </source>
</evidence>
<dbReference type="CDD" id="cd00590">
    <property type="entry name" value="RRM_SF"/>
    <property type="match status" value="1"/>
</dbReference>
<dbReference type="SUPFAM" id="SSF54928">
    <property type="entry name" value="RNA-binding domain, RBD"/>
    <property type="match status" value="1"/>
</dbReference>
<keyword evidence="5" id="KW-1185">Reference proteome</keyword>
<organism evidence="4 5">
    <name type="scientific">Trichonephila clavata</name>
    <name type="common">Joro spider</name>
    <name type="synonym">Nephila clavata</name>
    <dbReference type="NCBI Taxonomy" id="2740835"/>
    <lineage>
        <taxon>Eukaryota</taxon>
        <taxon>Metazoa</taxon>
        <taxon>Ecdysozoa</taxon>
        <taxon>Arthropoda</taxon>
        <taxon>Chelicerata</taxon>
        <taxon>Arachnida</taxon>
        <taxon>Araneae</taxon>
        <taxon>Araneomorphae</taxon>
        <taxon>Entelegynae</taxon>
        <taxon>Araneoidea</taxon>
        <taxon>Nephilidae</taxon>
        <taxon>Trichonephila</taxon>
    </lineage>
</organism>
<accession>A0A8X6F6N8</accession>
<sequence>ATDDFEPDSKVSKEVCVPRKLFVGQLPLGIGHEDLVNLFSRFGVVKFAKICRGRLSAYSNFGFVIFSRQDSVERAIEAGKMDKIYWKGQKLYVAHAFKKAVTSGLKDALRN</sequence>
<name>A0A8X6F6N8_TRICU</name>
<dbReference type="InterPro" id="IPR035979">
    <property type="entry name" value="RBD_domain_sf"/>
</dbReference>
<dbReference type="InterPro" id="IPR012677">
    <property type="entry name" value="Nucleotide-bd_a/b_plait_sf"/>
</dbReference>
<keyword evidence="1 2" id="KW-0694">RNA-binding</keyword>
<feature type="non-terminal residue" evidence="4">
    <location>
        <position position="111"/>
    </location>
</feature>
<dbReference type="Pfam" id="PF00076">
    <property type="entry name" value="RRM_1"/>
    <property type="match status" value="1"/>
</dbReference>
<evidence type="ECO:0000313" key="5">
    <source>
        <dbReference type="Proteomes" id="UP000887116"/>
    </source>
</evidence>
<dbReference type="PROSITE" id="PS50102">
    <property type="entry name" value="RRM"/>
    <property type="match status" value="1"/>
</dbReference>
<evidence type="ECO:0000256" key="2">
    <source>
        <dbReference type="PROSITE-ProRule" id="PRU00176"/>
    </source>
</evidence>
<reference evidence="4" key="1">
    <citation type="submission" date="2020-07" db="EMBL/GenBank/DDBJ databases">
        <title>Multicomponent nature underlies the extraordinary mechanical properties of spider dragline silk.</title>
        <authorList>
            <person name="Kono N."/>
            <person name="Nakamura H."/>
            <person name="Mori M."/>
            <person name="Yoshida Y."/>
            <person name="Ohtoshi R."/>
            <person name="Malay A.D."/>
            <person name="Moran D.A.P."/>
            <person name="Tomita M."/>
            <person name="Numata K."/>
            <person name="Arakawa K."/>
        </authorList>
    </citation>
    <scope>NUCLEOTIDE SEQUENCE</scope>
</reference>